<dbReference type="EMBL" id="JACHXU010000006">
    <property type="protein sequence ID" value="MBB3206458.1"/>
    <property type="molecule type" value="Genomic_DNA"/>
</dbReference>
<organism evidence="2 3">
    <name type="scientific">Aporhodopirellula rubra</name>
    <dbReference type="NCBI Taxonomy" id="980271"/>
    <lineage>
        <taxon>Bacteria</taxon>
        <taxon>Pseudomonadati</taxon>
        <taxon>Planctomycetota</taxon>
        <taxon>Planctomycetia</taxon>
        <taxon>Pirellulales</taxon>
        <taxon>Pirellulaceae</taxon>
        <taxon>Aporhodopirellula</taxon>
    </lineage>
</organism>
<accession>A0A7W5DYI1</accession>
<evidence type="ECO:0000313" key="3">
    <source>
        <dbReference type="Proteomes" id="UP000536179"/>
    </source>
</evidence>
<name>A0A7W5DYI1_9BACT</name>
<sequence>MMLKSEPLLVVLMICFCVVGCSSDSQDGDSAETASDELVIDDLPMLTEESGHPEHGPHGGELVELGKEAFHIEMLHGSDGVQLYVLDSAATGTVAIEADQLTVSLKHNDEVKSFELPAQSLDGDEGGKASLFSSEDPQLNEWLESGAEGAVTVQIQGKSFTGKIMHDHDHEGHTHDDHAGHDH</sequence>
<reference evidence="2 3" key="1">
    <citation type="submission" date="2020-08" db="EMBL/GenBank/DDBJ databases">
        <title>Genomic Encyclopedia of Type Strains, Phase III (KMG-III): the genomes of soil and plant-associated and newly described type strains.</title>
        <authorList>
            <person name="Whitman W."/>
        </authorList>
    </citation>
    <scope>NUCLEOTIDE SEQUENCE [LARGE SCALE GENOMIC DNA]</scope>
    <source>
        <strain evidence="2 3">CECT 8075</strain>
    </source>
</reference>
<gene>
    <name evidence="2" type="ORF">FHS27_002267</name>
</gene>
<protein>
    <submittedName>
        <fullName evidence="2">Uncharacterized protein</fullName>
    </submittedName>
</protein>
<dbReference type="Proteomes" id="UP000536179">
    <property type="component" value="Unassembled WGS sequence"/>
</dbReference>
<evidence type="ECO:0000313" key="2">
    <source>
        <dbReference type="EMBL" id="MBB3206458.1"/>
    </source>
</evidence>
<proteinExistence type="predicted"/>
<comment type="caution">
    <text evidence="2">The sequence shown here is derived from an EMBL/GenBank/DDBJ whole genome shotgun (WGS) entry which is preliminary data.</text>
</comment>
<dbReference type="RefSeq" id="WP_184304937.1">
    <property type="nucleotide sequence ID" value="NZ_JACHXU010000006.1"/>
</dbReference>
<feature type="region of interest" description="Disordered" evidence="1">
    <location>
        <begin position="164"/>
        <end position="183"/>
    </location>
</feature>
<keyword evidence="3" id="KW-1185">Reference proteome</keyword>
<evidence type="ECO:0000256" key="1">
    <source>
        <dbReference type="SAM" id="MobiDB-lite"/>
    </source>
</evidence>
<dbReference type="AlphaFoldDB" id="A0A7W5DYI1"/>